<keyword evidence="8" id="KW-0472">Membrane</keyword>
<evidence type="ECO:0000256" key="2">
    <source>
        <dbReference type="ARBA" id="ARBA00022448"/>
    </source>
</evidence>
<reference evidence="10" key="1">
    <citation type="submission" date="2019-11" db="EMBL/GenBank/DDBJ databases">
        <title>Genomes of ocular Pseudomonas aeruginosa isolates.</title>
        <authorList>
            <person name="Khan M."/>
            <person name="Rice S.A."/>
            <person name="Willcox M.D.P."/>
            <person name="Stapleton F."/>
        </authorList>
    </citation>
    <scope>NUCLEOTIDE SEQUENCE</scope>
    <source>
        <strain evidence="10">PA206</strain>
    </source>
</reference>
<dbReference type="GO" id="GO:0015031">
    <property type="term" value="P:protein transport"/>
    <property type="evidence" value="ECO:0007669"/>
    <property type="project" value="UniProtKB-KW"/>
</dbReference>
<evidence type="ECO:0000256" key="4">
    <source>
        <dbReference type="ARBA" id="ARBA00022519"/>
    </source>
</evidence>
<evidence type="ECO:0000256" key="1">
    <source>
        <dbReference type="ARBA" id="ARBA00004533"/>
    </source>
</evidence>
<dbReference type="GO" id="GO:0005886">
    <property type="term" value="C:plasma membrane"/>
    <property type="evidence" value="ECO:0007669"/>
    <property type="project" value="UniProtKB-SubCell"/>
</dbReference>
<proteinExistence type="predicted"/>
<keyword evidence="5" id="KW-0812">Transmembrane</keyword>
<keyword evidence="6" id="KW-0653">Protein transport</keyword>
<organism evidence="10">
    <name type="scientific">Pseudomonas aeruginosa</name>
    <dbReference type="NCBI Taxonomy" id="287"/>
    <lineage>
        <taxon>Bacteria</taxon>
        <taxon>Pseudomonadati</taxon>
        <taxon>Pseudomonadota</taxon>
        <taxon>Gammaproteobacteria</taxon>
        <taxon>Pseudomonadales</taxon>
        <taxon>Pseudomonadaceae</taxon>
        <taxon>Pseudomonas</taxon>
    </lineage>
</organism>
<evidence type="ECO:0000313" key="10">
    <source>
        <dbReference type="EMBL" id="MUI60016.1"/>
    </source>
</evidence>
<comment type="subcellular location">
    <subcellularLocation>
        <location evidence="1">Cell inner membrane</location>
    </subcellularLocation>
</comment>
<keyword evidence="4" id="KW-0997">Cell inner membrane</keyword>
<evidence type="ECO:0000256" key="6">
    <source>
        <dbReference type="ARBA" id="ARBA00022927"/>
    </source>
</evidence>
<name>A0A6A9K1F9_PSEAI</name>
<evidence type="ECO:0000259" key="9">
    <source>
        <dbReference type="Pfam" id="PF11356"/>
    </source>
</evidence>
<dbReference type="Pfam" id="PF11356">
    <property type="entry name" value="T2SSC"/>
    <property type="match status" value="1"/>
</dbReference>
<protein>
    <recommendedName>
        <fullName evidence="9">Type II secretion system protein GspC N-terminal domain-containing protein</fullName>
    </recommendedName>
</protein>
<gene>
    <name evidence="10" type="ORF">GNQ20_19605</name>
</gene>
<keyword evidence="7" id="KW-1133">Transmembrane helix</keyword>
<dbReference type="InterPro" id="IPR024961">
    <property type="entry name" value="T2SS_GspC_N"/>
</dbReference>
<feature type="domain" description="Type II secretion system protein GspC N-terminal" evidence="9">
    <location>
        <begin position="99"/>
        <end position="158"/>
    </location>
</feature>
<evidence type="ECO:0000256" key="3">
    <source>
        <dbReference type="ARBA" id="ARBA00022475"/>
    </source>
</evidence>
<dbReference type="AlphaFoldDB" id="A0A6A9K1F9"/>
<dbReference type="EMBL" id="WOAJ01000008">
    <property type="protein sequence ID" value="MUI60016.1"/>
    <property type="molecule type" value="Genomic_DNA"/>
</dbReference>
<sequence>MAWAPGAAPHAALTAMSRRLPHLPLDRATLPIAAALLCSWLGWLGLESWQYSDSLAEQASVSVPSAVPPRPAPTPLDAHNINRLFGAVPPEQQLHAVPLVLLASLADTRAERSRALIQSPEGSAFYGLGARLPGGALLKAIATDRVLILSGGREQVLPLPGHTTRLLAPLAVGDAKSSAEAENTP</sequence>
<comment type="caution">
    <text evidence="10">The sequence shown here is derived from an EMBL/GenBank/DDBJ whole genome shotgun (WGS) entry which is preliminary data.</text>
</comment>
<accession>A0A6A9K1F9</accession>
<dbReference type="Gene3D" id="2.30.30.830">
    <property type="match status" value="1"/>
</dbReference>
<evidence type="ECO:0000256" key="8">
    <source>
        <dbReference type="ARBA" id="ARBA00023136"/>
    </source>
</evidence>
<keyword evidence="2" id="KW-0813">Transport</keyword>
<keyword evidence="3" id="KW-1003">Cell membrane</keyword>
<evidence type="ECO:0000256" key="5">
    <source>
        <dbReference type="ARBA" id="ARBA00022692"/>
    </source>
</evidence>
<evidence type="ECO:0000256" key="7">
    <source>
        <dbReference type="ARBA" id="ARBA00022989"/>
    </source>
</evidence>